<keyword evidence="10" id="KW-0675">Receptor</keyword>
<evidence type="ECO:0000256" key="3">
    <source>
        <dbReference type="ARBA" id="ARBA00022448"/>
    </source>
</evidence>
<feature type="compositionally biased region" description="Polar residues" evidence="11">
    <location>
        <begin position="795"/>
        <end position="807"/>
    </location>
</feature>
<dbReference type="GO" id="GO:0005789">
    <property type="term" value="C:endoplasmic reticulum membrane"/>
    <property type="evidence" value="ECO:0007669"/>
    <property type="project" value="UniProtKB-SubCell"/>
</dbReference>
<evidence type="ECO:0000256" key="5">
    <source>
        <dbReference type="ARBA" id="ARBA00022824"/>
    </source>
</evidence>
<evidence type="ECO:0000256" key="9">
    <source>
        <dbReference type="ARBA" id="ARBA00023136"/>
    </source>
</evidence>
<keyword evidence="13" id="KW-1185">Reference proteome</keyword>
<dbReference type="EMBL" id="JAXIOK010000021">
    <property type="protein sequence ID" value="KAK4746276.1"/>
    <property type="molecule type" value="Genomic_DNA"/>
</dbReference>
<feature type="region of interest" description="Disordered" evidence="11">
    <location>
        <begin position="725"/>
        <end position="807"/>
    </location>
</feature>
<dbReference type="GO" id="GO:0015031">
    <property type="term" value="P:protein transport"/>
    <property type="evidence" value="ECO:0007669"/>
    <property type="project" value="UniProtKB-KW"/>
</dbReference>
<feature type="compositionally biased region" description="Polar residues" evidence="11">
    <location>
        <begin position="752"/>
        <end position="776"/>
    </location>
</feature>
<dbReference type="GO" id="GO:0006621">
    <property type="term" value="P:protein retention in ER lumen"/>
    <property type="evidence" value="ECO:0007669"/>
    <property type="project" value="InterPro"/>
</dbReference>
<accession>A0AAN7GHM8</accession>
<evidence type="ECO:0008006" key="14">
    <source>
        <dbReference type="Google" id="ProtNLM"/>
    </source>
</evidence>
<organism evidence="12 13">
    <name type="scientific">Trapa incisa</name>
    <dbReference type="NCBI Taxonomy" id="236973"/>
    <lineage>
        <taxon>Eukaryota</taxon>
        <taxon>Viridiplantae</taxon>
        <taxon>Streptophyta</taxon>
        <taxon>Embryophyta</taxon>
        <taxon>Tracheophyta</taxon>
        <taxon>Spermatophyta</taxon>
        <taxon>Magnoliopsida</taxon>
        <taxon>eudicotyledons</taxon>
        <taxon>Gunneridae</taxon>
        <taxon>Pentapetalae</taxon>
        <taxon>rosids</taxon>
        <taxon>malvids</taxon>
        <taxon>Myrtales</taxon>
        <taxon>Lythraceae</taxon>
        <taxon>Trapa</taxon>
    </lineage>
</organism>
<protein>
    <recommendedName>
        <fullName evidence="14">ER lumen protein retaining receptor</fullName>
    </recommendedName>
</protein>
<keyword evidence="3" id="KW-0813">Transport</keyword>
<evidence type="ECO:0000256" key="6">
    <source>
        <dbReference type="ARBA" id="ARBA00022892"/>
    </source>
</evidence>
<dbReference type="Pfam" id="PF00810">
    <property type="entry name" value="ER_lumen_recept"/>
    <property type="match status" value="1"/>
</dbReference>
<sequence length="943" mass="106296">MAVLVFLRKVVHDRDNLFVVAEVVHALGISVLIYKLMKKKTCAGLSLKSQELTALFLAVRLYCSFVMEFDIHTLLDSATLATTLWVIYTIRFKLRSSYMEDNDNFATYYVVIPCAVLSLLIHPSTFHHLINRVCWAFCVYLETVSVLPQLRAMQNTKIVEPFTAHYVFAMGIARFLSCAHWVLQVLDTRGRLLTALGYGMWPSMVLFSEIVQTFILADFCYYYVKSFLLLISVYFLQQLVRADNFAVSQAAGPCFDPHNSTFFKVSVVFPHVLFLFQTAQLKRCSGTGIHWRILEKKGRFMREQKSREERSCEREKEKNASFFRRFEVCGALRKKGSQRLTMVRRESPCFSNEDKPMEPSDVSDRAEELRTVVGPKRLKLPRKFLQDCNSVKQAPVPRKLRSAMKKRCRESPLLFVHNSKKPKHLIQGGESPKKDGARRTNKHGKSRTGFSGRITEDEEAVVEALYSLAGMFLNNGATCNSNVDEEPAQDDSSAIPGGFCTCTNSISEAAKEAIKATAPSYNEERLSEENGGTHCPDGLSAEHEPKLVDLELFRKEADNGAVTDWQAISSHSFYEKMNHGLHAFCNILHPAEPTLDSHINQPEKTEMLALPRKEDQKEVSVNTNQLDLNHKIEDNRYKGPVLWPGLLTTSVSQGDSSPLQLSTSKRATWIDSSACSTKNDSGESWLPIEKFPKRRVRKILEKKCVRHVFISHLIRTLQMSVSKDELELQPNTGRQHEETTKQYSNAGGPRFNSLQDSSNKASTGMISSDSSRNSYGDRNVIRQKNRQSEGPKLSSPKNEGCNFSSLSDSIGRANQMASPSYLQSVARQQVMSMSLPSSKTYYYSYPDQLSEFSASRSHQVQLQLPSYLGNSNHLLLHPGSILIPKEKHHQQLVWAGQLASAHFKPTGSLKAISQVPGTLQNGRIISWDGSFYCNNSSSSTILR</sequence>
<feature type="region of interest" description="Disordered" evidence="11">
    <location>
        <begin position="348"/>
        <end position="367"/>
    </location>
</feature>
<evidence type="ECO:0000256" key="4">
    <source>
        <dbReference type="ARBA" id="ARBA00022692"/>
    </source>
</evidence>
<comment type="caution">
    <text evidence="12">The sequence shown here is derived from an EMBL/GenBank/DDBJ whole genome shotgun (WGS) entry which is preliminary data.</text>
</comment>
<evidence type="ECO:0000256" key="11">
    <source>
        <dbReference type="SAM" id="MobiDB-lite"/>
    </source>
</evidence>
<feature type="region of interest" description="Disordered" evidence="11">
    <location>
        <begin position="422"/>
        <end position="452"/>
    </location>
</feature>
<gene>
    <name evidence="12" type="ORF">SAY87_012588</name>
</gene>
<dbReference type="PANTHER" id="PTHR34792:SF1">
    <property type="entry name" value="OS02G0121500 PROTEIN"/>
    <property type="match status" value="1"/>
</dbReference>
<keyword evidence="7" id="KW-0653">Protein transport</keyword>
<keyword evidence="4" id="KW-0812">Transmembrane</keyword>
<name>A0AAN7GHM8_9MYRT</name>
<dbReference type="PANTHER" id="PTHR34792">
    <property type="entry name" value="OS02G0121500 PROTEIN"/>
    <property type="match status" value="1"/>
</dbReference>
<evidence type="ECO:0000313" key="13">
    <source>
        <dbReference type="Proteomes" id="UP001345219"/>
    </source>
</evidence>
<dbReference type="Proteomes" id="UP001345219">
    <property type="component" value="Chromosome 10"/>
</dbReference>
<dbReference type="GO" id="GO:0016192">
    <property type="term" value="P:vesicle-mediated transport"/>
    <property type="evidence" value="ECO:0007669"/>
    <property type="project" value="UniProtKB-KW"/>
</dbReference>
<evidence type="ECO:0000256" key="7">
    <source>
        <dbReference type="ARBA" id="ARBA00022927"/>
    </source>
</evidence>
<evidence type="ECO:0000256" key="2">
    <source>
        <dbReference type="ARBA" id="ARBA00010120"/>
    </source>
</evidence>
<comment type="similarity">
    <text evidence="2">Belongs to the ERD2 family.</text>
</comment>
<keyword evidence="6" id="KW-0931">ER-Golgi transport</keyword>
<evidence type="ECO:0000256" key="10">
    <source>
        <dbReference type="ARBA" id="ARBA00023170"/>
    </source>
</evidence>
<dbReference type="PRINTS" id="PR00660">
    <property type="entry name" value="ERLUMENR"/>
</dbReference>
<comment type="subcellular location">
    <subcellularLocation>
        <location evidence="1">Endoplasmic reticulum membrane</location>
        <topology evidence="1">Multi-pass membrane protein</topology>
    </subcellularLocation>
</comment>
<dbReference type="InterPro" id="IPR040305">
    <property type="entry name" value="At1g75730-like"/>
</dbReference>
<proteinExistence type="inferred from homology"/>
<keyword evidence="9" id="KW-0472">Membrane</keyword>
<evidence type="ECO:0000256" key="1">
    <source>
        <dbReference type="ARBA" id="ARBA00004477"/>
    </source>
</evidence>
<dbReference type="AlphaFoldDB" id="A0AAN7GHM8"/>
<dbReference type="InterPro" id="IPR000133">
    <property type="entry name" value="ER_ret_rcpt"/>
</dbReference>
<keyword evidence="8" id="KW-1133">Transmembrane helix</keyword>
<keyword evidence="5" id="KW-0256">Endoplasmic reticulum</keyword>
<reference evidence="12 13" key="1">
    <citation type="journal article" date="2023" name="Hortic Res">
        <title>Pangenome of water caltrop reveals structural variations and asymmetric subgenome divergence after allopolyploidization.</title>
        <authorList>
            <person name="Zhang X."/>
            <person name="Chen Y."/>
            <person name="Wang L."/>
            <person name="Yuan Y."/>
            <person name="Fang M."/>
            <person name="Shi L."/>
            <person name="Lu R."/>
            <person name="Comes H.P."/>
            <person name="Ma Y."/>
            <person name="Chen Y."/>
            <person name="Huang G."/>
            <person name="Zhou Y."/>
            <person name="Zheng Z."/>
            <person name="Qiu Y."/>
        </authorList>
    </citation>
    <scope>NUCLEOTIDE SEQUENCE [LARGE SCALE GENOMIC DNA]</scope>
    <source>
        <tissue evidence="12">Roots</tissue>
    </source>
</reference>
<evidence type="ECO:0000256" key="8">
    <source>
        <dbReference type="ARBA" id="ARBA00022989"/>
    </source>
</evidence>
<dbReference type="GO" id="GO:0046923">
    <property type="term" value="F:ER retention sequence binding"/>
    <property type="evidence" value="ECO:0007669"/>
    <property type="project" value="InterPro"/>
</dbReference>
<evidence type="ECO:0000313" key="12">
    <source>
        <dbReference type="EMBL" id="KAK4746276.1"/>
    </source>
</evidence>